<proteinExistence type="predicted"/>
<protein>
    <recommendedName>
        <fullName evidence="3">HK97 gp10 family phage protein</fullName>
    </recommendedName>
</protein>
<sequence>MAIKATFDQNSIAAYIQSKVDKIDQAILNRLKYLGEQLVNHAREFGSYMDQTGNLRNSIGYVILKDGKMVVQNFQKTSQKPGAKGVREGQQLANSLKVEFPKGYALIVVAGMNYAASVESRGRNVLDSAEQLAKTEMPRMISELKLNINKMK</sequence>
<accession>A0A5M8R1P0</accession>
<evidence type="ECO:0008006" key="3">
    <source>
        <dbReference type="Google" id="ProtNLM"/>
    </source>
</evidence>
<dbReference type="AlphaFoldDB" id="A0A5M8R1P0"/>
<dbReference type="OrthoDB" id="770653at2"/>
<comment type="caution">
    <text evidence="1">The sequence shown here is derived from an EMBL/GenBank/DDBJ whole genome shotgun (WGS) entry which is preliminary data.</text>
</comment>
<reference evidence="1 2" key="1">
    <citation type="submission" date="2019-05" db="EMBL/GenBank/DDBJ databases">
        <authorList>
            <person name="Qu J.-H."/>
        </authorList>
    </citation>
    <scope>NUCLEOTIDE SEQUENCE [LARGE SCALE GENOMIC DNA]</scope>
    <source>
        <strain evidence="1 2">NS28</strain>
    </source>
</reference>
<gene>
    <name evidence="1" type="ORF">FEM33_01665</name>
</gene>
<keyword evidence="2" id="KW-1185">Reference proteome</keyword>
<organism evidence="1 2">
    <name type="scientific">Dyadobacter flavalbus</name>
    <dbReference type="NCBI Taxonomy" id="2579942"/>
    <lineage>
        <taxon>Bacteria</taxon>
        <taxon>Pseudomonadati</taxon>
        <taxon>Bacteroidota</taxon>
        <taxon>Cytophagia</taxon>
        <taxon>Cytophagales</taxon>
        <taxon>Spirosomataceae</taxon>
        <taxon>Dyadobacter</taxon>
    </lineage>
</organism>
<evidence type="ECO:0000313" key="1">
    <source>
        <dbReference type="EMBL" id="KAA6441468.1"/>
    </source>
</evidence>
<evidence type="ECO:0000313" key="2">
    <source>
        <dbReference type="Proteomes" id="UP000323994"/>
    </source>
</evidence>
<dbReference type="EMBL" id="VBSN01000013">
    <property type="protein sequence ID" value="KAA6441468.1"/>
    <property type="molecule type" value="Genomic_DNA"/>
</dbReference>
<dbReference type="Proteomes" id="UP000323994">
    <property type="component" value="Unassembled WGS sequence"/>
</dbReference>
<name>A0A5M8R1P0_9BACT</name>
<dbReference type="RefSeq" id="WP_139010388.1">
    <property type="nucleotide sequence ID" value="NZ_VBSN01000013.1"/>
</dbReference>